<dbReference type="RefSeq" id="WP_331928531.1">
    <property type="nucleotide sequence ID" value="NZ_JBEPLU010000002.1"/>
</dbReference>
<feature type="transmembrane region" description="Helical" evidence="1">
    <location>
        <begin position="25"/>
        <end position="48"/>
    </location>
</feature>
<keyword evidence="1" id="KW-0812">Transmembrane</keyword>
<dbReference type="Proteomes" id="UP001549110">
    <property type="component" value="Unassembled WGS sequence"/>
</dbReference>
<evidence type="ECO:0000256" key="1">
    <source>
        <dbReference type="SAM" id="Phobius"/>
    </source>
</evidence>
<keyword evidence="1" id="KW-0472">Membrane</keyword>
<protein>
    <recommendedName>
        <fullName evidence="4">DUF2214 domain-containing protein</fullName>
    </recommendedName>
</protein>
<proteinExistence type="predicted"/>
<reference evidence="2 3" key="1">
    <citation type="submission" date="2024-06" db="EMBL/GenBank/DDBJ databases">
        <title>Genomic Encyclopedia of Type Strains, Phase IV (KMG-IV): sequencing the most valuable type-strain genomes for metagenomic binning, comparative biology and taxonomic classification.</title>
        <authorList>
            <person name="Goeker M."/>
        </authorList>
    </citation>
    <scope>NUCLEOTIDE SEQUENCE [LARGE SCALE GENOMIC DNA]</scope>
    <source>
        <strain evidence="2 3">DSM 17809</strain>
    </source>
</reference>
<keyword evidence="1" id="KW-1133">Transmembrane helix</keyword>
<dbReference type="EMBL" id="JBEPLU010000002">
    <property type="protein sequence ID" value="MET3527480.1"/>
    <property type="molecule type" value="Genomic_DNA"/>
</dbReference>
<comment type="caution">
    <text evidence="2">The sequence shown here is derived from an EMBL/GenBank/DDBJ whole genome shotgun (WGS) entry which is preliminary data.</text>
</comment>
<evidence type="ECO:0008006" key="4">
    <source>
        <dbReference type="Google" id="ProtNLM"/>
    </source>
</evidence>
<feature type="transmembrane region" description="Helical" evidence="1">
    <location>
        <begin position="68"/>
        <end position="88"/>
    </location>
</feature>
<feature type="transmembrane region" description="Helical" evidence="1">
    <location>
        <begin position="100"/>
        <end position="120"/>
    </location>
</feature>
<gene>
    <name evidence="2" type="ORF">ABID41_002598</name>
</gene>
<sequence length="154" mass="15867">METIFGLAEALEGSAFGGWARGSSLAYPVANLVHLLGLVMLVGAIGVLDLRLAGLWRSLPLPELSRALTPIGVAGLLVMLPSGFVMFAADAGSLIGSPVFQAKLAVIALGIANALAFRVLWRGDEPAGLGRLMVIGSVGAWLMVAALGRLIAYT</sequence>
<organism evidence="2 3">
    <name type="scientific">Phenylobacterium koreense</name>
    <dbReference type="NCBI Taxonomy" id="266125"/>
    <lineage>
        <taxon>Bacteria</taxon>
        <taxon>Pseudomonadati</taxon>
        <taxon>Pseudomonadota</taxon>
        <taxon>Alphaproteobacteria</taxon>
        <taxon>Caulobacterales</taxon>
        <taxon>Caulobacteraceae</taxon>
        <taxon>Phenylobacterium</taxon>
    </lineage>
</organism>
<evidence type="ECO:0000313" key="2">
    <source>
        <dbReference type="EMBL" id="MET3527480.1"/>
    </source>
</evidence>
<feature type="transmembrane region" description="Helical" evidence="1">
    <location>
        <begin position="132"/>
        <end position="152"/>
    </location>
</feature>
<keyword evidence="3" id="KW-1185">Reference proteome</keyword>
<name>A0ABV2EKC1_9CAUL</name>
<accession>A0ABV2EKC1</accession>
<evidence type="ECO:0000313" key="3">
    <source>
        <dbReference type="Proteomes" id="UP001549110"/>
    </source>
</evidence>